<dbReference type="GO" id="GO:0002376">
    <property type="term" value="P:immune system process"/>
    <property type="evidence" value="ECO:0007669"/>
    <property type="project" value="UniProtKB-KW"/>
</dbReference>
<feature type="domain" description="Peptidase S1" evidence="18">
    <location>
        <begin position="504"/>
        <end position="737"/>
    </location>
</feature>
<evidence type="ECO:0000256" key="15">
    <source>
        <dbReference type="RuleBase" id="RU363034"/>
    </source>
</evidence>
<dbReference type="CDD" id="cd00112">
    <property type="entry name" value="LDLa"/>
    <property type="match status" value="1"/>
</dbReference>
<dbReference type="PANTHER" id="PTHR24264">
    <property type="entry name" value="TRYPSIN-RELATED"/>
    <property type="match status" value="1"/>
</dbReference>
<dbReference type="SUPFAM" id="SSF57424">
    <property type="entry name" value="LDL receptor-like module"/>
    <property type="match status" value="1"/>
</dbReference>
<dbReference type="SUPFAM" id="SSF100895">
    <property type="entry name" value="Kazal-type serine protease inhibitors"/>
    <property type="match status" value="1"/>
</dbReference>
<dbReference type="InterPro" id="IPR033116">
    <property type="entry name" value="TRYPSIN_SER"/>
</dbReference>
<dbReference type="FunFam" id="2.40.10.10:FF:000003">
    <property type="entry name" value="Transmembrane serine protease 3"/>
    <property type="match status" value="1"/>
</dbReference>
<dbReference type="InterPro" id="IPR048722">
    <property type="entry name" value="CFAI_FIMAC_N"/>
</dbReference>
<accession>A0A3N0Y152</accession>
<feature type="disulfide bond" evidence="14">
    <location>
        <begin position="290"/>
        <end position="300"/>
    </location>
</feature>
<dbReference type="InterPro" id="IPR023415">
    <property type="entry name" value="LDLR_class-A_CS"/>
</dbReference>
<dbReference type="SUPFAM" id="SSF56487">
    <property type="entry name" value="SRCR-like"/>
    <property type="match status" value="1"/>
</dbReference>
<keyword evidence="3 15" id="KW-0645">Protease</keyword>
<comment type="caution">
    <text evidence="14">Lacks conserved residue(s) required for the propagation of feature annotation.</text>
</comment>
<feature type="compositionally biased region" description="Polar residues" evidence="16">
    <location>
        <begin position="28"/>
        <end position="37"/>
    </location>
</feature>
<dbReference type="InterPro" id="IPR036772">
    <property type="entry name" value="SRCR-like_dom_sf"/>
</dbReference>
<dbReference type="PROSITE" id="PS00134">
    <property type="entry name" value="TRYPSIN_HIS"/>
    <property type="match status" value="1"/>
</dbReference>
<dbReference type="InterPro" id="IPR036055">
    <property type="entry name" value="LDL_receptor-like_sf"/>
</dbReference>
<dbReference type="Gene3D" id="2.40.10.10">
    <property type="entry name" value="Trypsin-like serine proteases"/>
    <property type="match status" value="1"/>
</dbReference>
<dbReference type="PROSITE" id="PS50068">
    <property type="entry name" value="LDLRA_2"/>
    <property type="match status" value="1"/>
</dbReference>
<keyword evidence="21" id="KW-1185">Reference proteome</keyword>
<dbReference type="Pfam" id="PF00530">
    <property type="entry name" value="SRCR"/>
    <property type="match status" value="1"/>
</dbReference>
<dbReference type="InterPro" id="IPR001190">
    <property type="entry name" value="SRCR"/>
</dbReference>
<evidence type="ECO:0000256" key="9">
    <source>
        <dbReference type="ARBA" id="ARBA00023157"/>
    </source>
</evidence>
<dbReference type="InterPro" id="IPR048719">
    <property type="entry name" value="CFAI_KAZAL"/>
</dbReference>
<name>A0A3N0Y152_ANAGA</name>
<proteinExistence type="predicted"/>
<evidence type="ECO:0000256" key="10">
    <source>
        <dbReference type="ARBA" id="ARBA00023180"/>
    </source>
</evidence>
<dbReference type="InterPro" id="IPR009003">
    <property type="entry name" value="Peptidase_S1_PA"/>
</dbReference>
<evidence type="ECO:0000256" key="16">
    <source>
        <dbReference type="SAM" id="MobiDB-lite"/>
    </source>
</evidence>
<dbReference type="Gene3D" id="3.30.60.30">
    <property type="match status" value="1"/>
</dbReference>
<dbReference type="PROSITE" id="PS00135">
    <property type="entry name" value="TRYPSIN_SER"/>
    <property type="match status" value="1"/>
</dbReference>
<dbReference type="InterPro" id="IPR003884">
    <property type="entry name" value="FacI_MAC"/>
</dbReference>
<evidence type="ECO:0000256" key="14">
    <source>
        <dbReference type="PROSITE-ProRule" id="PRU00196"/>
    </source>
</evidence>
<dbReference type="InterPro" id="IPR001314">
    <property type="entry name" value="Peptidase_S1A"/>
</dbReference>
<evidence type="ECO:0000313" key="20">
    <source>
        <dbReference type="EMBL" id="ROL01506.1"/>
    </source>
</evidence>
<sequence>MRVLVVFIFMCLLFQTATLEEQSEPDAHQQQNTQQVLFPSKPERNPVRNPGADLVQNSNSKDPIQKHTGKKTEELTGAILGGGTNSDPESDPQPTKPEQESHDVPLTTPKPKTDKETAETENSKESYDDSLVITQCRHQNYTRLSCSKVFCPPWRRCIAGQCVCKMPYKCPRQDYHVCTLDGSEYYSMCQTKAISCRSNKPVFSHISTTCKAEEKVKVTVEDSGSHKVVMINTRFGKMFVCGNDWNMAAANVVCRNPLNVARGAAEVTKIKNRILDRDTKWPTECMSVRCTGSELSLAECTIYNPQPITENTVAIAKCYNEPKVEDRIHHAGMDGLLRNCATGCRVDEAFTVDDLVDSISADTSGLRCGRVQLRIVFITPSKDSEDMASNMTYIGSRPCPVWWAEMPFVNADECKTFHCVNGKCLSKGKPCDGVDDCGDNSDEMCCQKNDKPLQNNQTEFSDPMSEIRRIRSSTESQLECGIPNMEYEYKQKDDATSHSRRKRLVGGEEALPTQIQWQVAIQDEGSIHCGGAYLGGCWVLTAAHCVRPKPKSYRIKFSLWKKHRKQSTTDSIPVKNIIIHHEYNPQTYANDIALVQLEELNLSDKCMQDNPAVRAVCVPWSTQQFQPNDTCTISGWGRDRAGMSQATLKWANVTIIGDCKTYYKDRFLSGMECAGDLEGKVDSCQGDSGGPLVCKDASGVSYVWGIVSWGDKCGQANYPGVYTKVAHYFDWIRFQTGWAAVTKYNQ</sequence>
<keyword evidence="7 15" id="KW-0720">Serine protease</keyword>
<dbReference type="InterPro" id="IPR050127">
    <property type="entry name" value="Serine_Proteases_S1"/>
</dbReference>
<dbReference type="PANTHER" id="PTHR24264:SF83">
    <property type="entry name" value="COMPLEMENT FACTOR I"/>
    <property type="match status" value="1"/>
</dbReference>
<keyword evidence="4 17" id="KW-0732">Signal</keyword>
<dbReference type="PROSITE" id="PS50240">
    <property type="entry name" value="TRYPSIN_DOM"/>
    <property type="match status" value="1"/>
</dbReference>
<evidence type="ECO:0000259" key="19">
    <source>
        <dbReference type="PROSITE" id="PS50287"/>
    </source>
</evidence>
<keyword evidence="5" id="KW-0677">Repeat</keyword>
<dbReference type="InterPro" id="IPR018114">
    <property type="entry name" value="TRYPSIN_HIS"/>
</dbReference>
<keyword evidence="10" id="KW-0325">Glycoprotein</keyword>
<dbReference type="CDD" id="cd00190">
    <property type="entry name" value="Tryp_SPc"/>
    <property type="match status" value="1"/>
</dbReference>
<dbReference type="Gene3D" id="4.10.400.10">
    <property type="entry name" value="Low-density Lipoprotein Receptor"/>
    <property type="match status" value="1"/>
</dbReference>
<dbReference type="GO" id="GO:0016020">
    <property type="term" value="C:membrane"/>
    <property type="evidence" value="ECO:0007669"/>
    <property type="project" value="InterPro"/>
</dbReference>
<dbReference type="Proteomes" id="UP000281406">
    <property type="component" value="Unassembled WGS sequence"/>
</dbReference>
<dbReference type="InterPro" id="IPR043504">
    <property type="entry name" value="Peptidase_S1_PA_chymotrypsin"/>
</dbReference>
<dbReference type="EC" id="3.4.21.4" evidence="12"/>
<dbReference type="PRINTS" id="PR00722">
    <property type="entry name" value="CHYMOTRYPSIN"/>
</dbReference>
<evidence type="ECO:0000256" key="3">
    <source>
        <dbReference type="ARBA" id="ARBA00022670"/>
    </source>
</evidence>
<comment type="caution">
    <text evidence="20">The sequence shown here is derived from an EMBL/GenBank/DDBJ whole genome shotgun (WGS) entry which is preliminary data.</text>
</comment>
<dbReference type="Pfam" id="PF21286">
    <property type="entry name" value="CFAI_FIMAC_N"/>
    <property type="match status" value="1"/>
</dbReference>
<keyword evidence="8" id="KW-0391">Immunity</keyword>
<evidence type="ECO:0000313" key="21">
    <source>
        <dbReference type="Proteomes" id="UP000281406"/>
    </source>
</evidence>
<dbReference type="GO" id="GO:0006508">
    <property type="term" value="P:proteolysis"/>
    <property type="evidence" value="ECO:0007669"/>
    <property type="project" value="UniProtKB-KW"/>
</dbReference>
<dbReference type="SMART" id="SM00020">
    <property type="entry name" value="Tryp_SPc"/>
    <property type="match status" value="1"/>
</dbReference>
<keyword evidence="6 15" id="KW-0378">Hydrolase</keyword>
<gene>
    <name evidence="20" type="ORF">DPX16_2075</name>
</gene>
<evidence type="ECO:0000256" key="17">
    <source>
        <dbReference type="SAM" id="SignalP"/>
    </source>
</evidence>
<evidence type="ECO:0000256" key="12">
    <source>
        <dbReference type="ARBA" id="ARBA00038868"/>
    </source>
</evidence>
<dbReference type="EMBL" id="RJVU01054669">
    <property type="protein sequence ID" value="ROL01506.1"/>
    <property type="molecule type" value="Genomic_DNA"/>
</dbReference>
<dbReference type="SMART" id="SM00057">
    <property type="entry name" value="FIMAC"/>
    <property type="match status" value="1"/>
</dbReference>
<feature type="signal peptide" evidence="17">
    <location>
        <begin position="1"/>
        <end position="18"/>
    </location>
</feature>
<evidence type="ECO:0000256" key="4">
    <source>
        <dbReference type="ARBA" id="ARBA00022729"/>
    </source>
</evidence>
<dbReference type="SMART" id="SM00192">
    <property type="entry name" value="LDLa"/>
    <property type="match status" value="1"/>
</dbReference>
<dbReference type="Pfam" id="PF21287">
    <property type="entry name" value="Kazal_CFAI"/>
    <property type="match status" value="1"/>
</dbReference>
<feature type="domain" description="SRCR" evidence="19">
    <location>
        <begin position="216"/>
        <end position="319"/>
    </location>
</feature>
<feature type="disulfide bond" evidence="13">
    <location>
        <begin position="431"/>
        <end position="446"/>
    </location>
</feature>
<evidence type="ECO:0000256" key="2">
    <source>
        <dbReference type="ARBA" id="ARBA00022525"/>
    </source>
</evidence>
<dbReference type="OrthoDB" id="19606at2759"/>
<evidence type="ECO:0000259" key="18">
    <source>
        <dbReference type="PROSITE" id="PS50240"/>
    </source>
</evidence>
<dbReference type="SMART" id="SM00202">
    <property type="entry name" value="SR"/>
    <property type="match status" value="1"/>
</dbReference>
<dbReference type="SUPFAM" id="SSF50494">
    <property type="entry name" value="Trypsin-like serine proteases"/>
    <property type="match status" value="1"/>
</dbReference>
<feature type="disulfide bond" evidence="13">
    <location>
        <begin position="419"/>
        <end position="437"/>
    </location>
</feature>
<comment type="catalytic activity">
    <reaction evidence="11">
        <text>Preferential cleavage: Arg-|-Xaa, Lys-|-Xaa.</text>
        <dbReference type="EC" id="3.4.21.4"/>
    </reaction>
</comment>
<keyword evidence="9 14" id="KW-1015">Disulfide bond</keyword>
<evidence type="ECO:0000256" key="8">
    <source>
        <dbReference type="ARBA" id="ARBA00022859"/>
    </source>
</evidence>
<dbReference type="PROSITE" id="PS50287">
    <property type="entry name" value="SRCR_2"/>
    <property type="match status" value="1"/>
</dbReference>
<comment type="subcellular location">
    <subcellularLocation>
        <location evidence="1">Secreted</location>
        <location evidence="1">Extracellular space</location>
    </subcellularLocation>
</comment>
<feature type="compositionally biased region" description="Basic and acidic residues" evidence="16">
    <location>
        <begin position="111"/>
        <end position="126"/>
    </location>
</feature>
<dbReference type="PROSITE" id="PS01209">
    <property type="entry name" value="LDLRA_1"/>
    <property type="match status" value="1"/>
</dbReference>
<evidence type="ECO:0000256" key="1">
    <source>
        <dbReference type="ARBA" id="ARBA00004239"/>
    </source>
</evidence>
<dbReference type="InterPro" id="IPR001254">
    <property type="entry name" value="Trypsin_dom"/>
</dbReference>
<dbReference type="Pfam" id="PF00089">
    <property type="entry name" value="Trypsin"/>
    <property type="match status" value="1"/>
</dbReference>
<evidence type="ECO:0000256" key="5">
    <source>
        <dbReference type="ARBA" id="ARBA00022737"/>
    </source>
</evidence>
<feature type="region of interest" description="Disordered" evidence="16">
    <location>
        <begin position="24"/>
        <end position="126"/>
    </location>
</feature>
<dbReference type="GO" id="GO:0005615">
    <property type="term" value="C:extracellular space"/>
    <property type="evidence" value="ECO:0007669"/>
    <property type="project" value="TreeGrafter"/>
</dbReference>
<evidence type="ECO:0000256" key="6">
    <source>
        <dbReference type="ARBA" id="ARBA00022801"/>
    </source>
</evidence>
<reference evidence="20 21" key="1">
    <citation type="submission" date="2018-10" db="EMBL/GenBank/DDBJ databases">
        <title>Genome assembly for a Yunnan-Guizhou Plateau 3E fish, Anabarilius grahami (Regan), and its evolutionary and genetic applications.</title>
        <authorList>
            <person name="Jiang W."/>
        </authorList>
    </citation>
    <scope>NUCLEOTIDE SEQUENCE [LARGE SCALE GENOMIC DNA]</scope>
    <source>
        <strain evidence="20">AG-KIZ</strain>
        <tissue evidence="20">Muscle</tissue>
    </source>
</reference>
<dbReference type="Gene3D" id="3.10.250.10">
    <property type="entry name" value="SRCR-like domain"/>
    <property type="match status" value="1"/>
</dbReference>
<dbReference type="InterPro" id="IPR036058">
    <property type="entry name" value="Kazal_dom_sf"/>
</dbReference>
<keyword evidence="2" id="KW-0964">Secreted</keyword>
<evidence type="ECO:0000256" key="13">
    <source>
        <dbReference type="PROSITE-ProRule" id="PRU00124"/>
    </source>
</evidence>
<feature type="chain" id="PRO_5018181039" description="trypsin" evidence="17">
    <location>
        <begin position="19"/>
        <end position="746"/>
    </location>
</feature>
<dbReference type="InterPro" id="IPR002172">
    <property type="entry name" value="LDrepeatLR_classA_rpt"/>
</dbReference>
<evidence type="ECO:0000256" key="11">
    <source>
        <dbReference type="ARBA" id="ARBA00036320"/>
    </source>
</evidence>
<protein>
    <recommendedName>
        <fullName evidence="12">trypsin</fullName>
        <ecNumber evidence="12">3.4.21.4</ecNumber>
    </recommendedName>
</protein>
<evidence type="ECO:0000256" key="7">
    <source>
        <dbReference type="ARBA" id="ARBA00022825"/>
    </source>
</evidence>
<organism evidence="20 21">
    <name type="scientific">Anabarilius grahami</name>
    <name type="common">Kanglang fish</name>
    <name type="synonym">Barilius grahami</name>
    <dbReference type="NCBI Taxonomy" id="495550"/>
    <lineage>
        <taxon>Eukaryota</taxon>
        <taxon>Metazoa</taxon>
        <taxon>Chordata</taxon>
        <taxon>Craniata</taxon>
        <taxon>Vertebrata</taxon>
        <taxon>Euteleostomi</taxon>
        <taxon>Actinopterygii</taxon>
        <taxon>Neopterygii</taxon>
        <taxon>Teleostei</taxon>
        <taxon>Ostariophysi</taxon>
        <taxon>Cypriniformes</taxon>
        <taxon>Xenocyprididae</taxon>
        <taxon>Xenocypridinae</taxon>
        <taxon>Xenocypridinae incertae sedis</taxon>
        <taxon>Anabarilius</taxon>
    </lineage>
</organism>
<dbReference type="AlphaFoldDB" id="A0A3N0Y152"/>
<dbReference type="GO" id="GO:0004252">
    <property type="term" value="F:serine-type endopeptidase activity"/>
    <property type="evidence" value="ECO:0007669"/>
    <property type="project" value="UniProtKB-EC"/>
</dbReference>